<name>A0ACB9QXI1_9MYRT</name>
<accession>A0ACB9QXI1</accession>
<evidence type="ECO:0000313" key="2">
    <source>
        <dbReference type="Proteomes" id="UP001057402"/>
    </source>
</evidence>
<comment type="caution">
    <text evidence="1">The sequence shown here is derived from an EMBL/GenBank/DDBJ whole genome shotgun (WGS) entry which is preliminary data.</text>
</comment>
<dbReference type="Proteomes" id="UP001057402">
    <property type="component" value="Chromosome 5"/>
</dbReference>
<proteinExistence type="predicted"/>
<keyword evidence="2" id="KW-1185">Reference proteome</keyword>
<dbReference type="EMBL" id="CM042884">
    <property type="protein sequence ID" value="KAI4370892.1"/>
    <property type="molecule type" value="Genomic_DNA"/>
</dbReference>
<protein>
    <submittedName>
        <fullName evidence="1">Uncharacterized protein</fullName>
    </submittedName>
</protein>
<organism evidence="1 2">
    <name type="scientific">Melastoma candidum</name>
    <dbReference type="NCBI Taxonomy" id="119954"/>
    <lineage>
        <taxon>Eukaryota</taxon>
        <taxon>Viridiplantae</taxon>
        <taxon>Streptophyta</taxon>
        <taxon>Embryophyta</taxon>
        <taxon>Tracheophyta</taxon>
        <taxon>Spermatophyta</taxon>
        <taxon>Magnoliopsida</taxon>
        <taxon>eudicotyledons</taxon>
        <taxon>Gunneridae</taxon>
        <taxon>Pentapetalae</taxon>
        <taxon>rosids</taxon>
        <taxon>malvids</taxon>
        <taxon>Myrtales</taxon>
        <taxon>Melastomataceae</taxon>
        <taxon>Melastomatoideae</taxon>
        <taxon>Melastomateae</taxon>
        <taxon>Melastoma</taxon>
    </lineage>
</organism>
<reference evidence="2" key="1">
    <citation type="journal article" date="2023" name="Front. Plant Sci.">
        <title>Chromosomal-level genome assembly of Melastoma candidum provides insights into trichome evolution.</title>
        <authorList>
            <person name="Zhong Y."/>
            <person name="Wu W."/>
            <person name="Sun C."/>
            <person name="Zou P."/>
            <person name="Liu Y."/>
            <person name="Dai S."/>
            <person name="Zhou R."/>
        </authorList>
    </citation>
    <scope>NUCLEOTIDE SEQUENCE [LARGE SCALE GENOMIC DNA]</scope>
</reference>
<sequence>MCGICASVPLHAPGISQLEFSRMGWNTICPAYATDPYPVIWNCRSCLKAQCGLKAGCGARMDAPAGTVSLSLSSWGCTSSHSHQG</sequence>
<evidence type="ECO:0000313" key="1">
    <source>
        <dbReference type="EMBL" id="KAI4370892.1"/>
    </source>
</evidence>
<gene>
    <name evidence="1" type="ORF">MLD38_019189</name>
</gene>